<dbReference type="Gramene" id="KQL06229">
    <property type="protein sequence ID" value="KQL06229"/>
    <property type="gene ID" value="SETIT_005222mg"/>
</dbReference>
<evidence type="ECO:0000313" key="1">
    <source>
        <dbReference type="EnsemblPlants" id="KQL06229"/>
    </source>
</evidence>
<keyword evidence="2" id="KW-1185">Reference proteome</keyword>
<reference evidence="2" key="1">
    <citation type="journal article" date="2012" name="Nat. Biotechnol.">
        <title>Reference genome sequence of the model plant Setaria.</title>
        <authorList>
            <person name="Bennetzen J.L."/>
            <person name="Schmutz J."/>
            <person name="Wang H."/>
            <person name="Percifield R."/>
            <person name="Hawkins J."/>
            <person name="Pontaroli A.C."/>
            <person name="Estep M."/>
            <person name="Feng L."/>
            <person name="Vaughn J.N."/>
            <person name="Grimwood J."/>
            <person name="Jenkins J."/>
            <person name="Barry K."/>
            <person name="Lindquist E."/>
            <person name="Hellsten U."/>
            <person name="Deshpande S."/>
            <person name="Wang X."/>
            <person name="Wu X."/>
            <person name="Mitros T."/>
            <person name="Triplett J."/>
            <person name="Yang X."/>
            <person name="Ye C.Y."/>
            <person name="Mauro-Herrera M."/>
            <person name="Wang L."/>
            <person name="Li P."/>
            <person name="Sharma M."/>
            <person name="Sharma R."/>
            <person name="Ronald P.C."/>
            <person name="Panaud O."/>
            <person name="Kellogg E.A."/>
            <person name="Brutnell T.P."/>
            <person name="Doust A.N."/>
            <person name="Tuskan G.A."/>
            <person name="Rokhsar D."/>
            <person name="Devos K.M."/>
        </authorList>
    </citation>
    <scope>NUCLEOTIDE SEQUENCE [LARGE SCALE GENOMIC DNA]</scope>
    <source>
        <strain evidence="2">cv. Yugu1</strain>
    </source>
</reference>
<dbReference type="EMBL" id="AGNK02003235">
    <property type="status" value="NOT_ANNOTATED_CDS"/>
    <property type="molecule type" value="Genomic_DNA"/>
</dbReference>
<protein>
    <submittedName>
        <fullName evidence="1">Uncharacterized protein</fullName>
    </submittedName>
</protein>
<organism evidence="1 2">
    <name type="scientific">Setaria italica</name>
    <name type="common">Foxtail millet</name>
    <name type="synonym">Panicum italicum</name>
    <dbReference type="NCBI Taxonomy" id="4555"/>
    <lineage>
        <taxon>Eukaryota</taxon>
        <taxon>Viridiplantae</taxon>
        <taxon>Streptophyta</taxon>
        <taxon>Embryophyta</taxon>
        <taxon>Tracheophyta</taxon>
        <taxon>Spermatophyta</taxon>
        <taxon>Magnoliopsida</taxon>
        <taxon>Liliopsida</taxon>
        <taxon>Poales</taxon>
        <taxon>Poaceae</taxon>
        <taxon>PACMAD clade</taxon>
        <taxon>Panicoideae</taxon>
        <taxon>Panicodae</taxon>
        <taxon>Paniceae</taxon>
        <taxon>Cenchrinae</taxon>
        <taxon>Setaria</taxon>
    </lineage>
</organism>
<dbReference type="AlphaFoldDB" id="K3XTG5"/>
<accession>K3XTG5</accession>
<dbReference type="HOGENOM" id="CLU_3393085_0_0_1"/>
<dbReference type="Proteomes" id="UP000004995">
    <property type="component" value="Unassembled WGS sequence"/>
</dbReference>
<sequence length="32" mass="3682">MRFLTPWRDTYTGHSTITAKSPRLTISSCVVR</sequence>
<dbReference type="EnsemblPlants" id="KQL06229">
    <property type="protein sequence ID" value="KQL06229"/>
    <property type="gene ID" value="SETIT_005222mg"/>
</dbReference>
<dbReference type="InParanoid" id="K3XTG5"/>
<evidence type="ECO:0000313" key="2">
    <source>
        <dbReference type="Proteomes" id="UP000004995"/>
    </source>
</evidence>
<reference evidence="1" key="2">
    <citation type="submission" date="2018-08" db="UniProtKB">
        <authorList>
            <consortium name="EnsemblPlants"/>
        </authorList>
    </citation>
    <scope>IDENTIFICATION</scope>
    <source>
        <strain evidence="1">Yugu1</strain>
    </source>
</reference>
<proteinExistence type="predicted"/>
<name>K3XTG5_SETIT</name>